<dbReference type="Pfam" id="PF01475">
    <property type="entry name" value="FUR"/>
    <property type="match status" value="1"/>
</dbReference>
<feature type="binding site" evidence="12">
    <location>
        <position position="115"/>
    </location>
    <ligand>
        <name>Fe cation</name>
        <dbReference type="ChEBI" id="CHEBI:24875"/>
    </ligand>
</feature>
<dbReference type="GO" id="GO:1900376">
    <property type="term" value="P:regulation of secondary metabolite biosynthetic process"/>
    <property type="evidence" value="ECO:0007669"/>
    <property type="project" value="TreeGrafter"/>
</dbReference>
<keyword evidence="8" id="KW-0805">Transcription regulation</keyword>
<dbReference type="InterPro" id="IPR036390">
    <property type="entry name" value="WH_DNA-bd_sf"/>
</dbReference>
<dbReference type="InterPro" id="IPR036388">
    <property type="entry name" value="WH-like_DNA-bd_sf"/>
</dbReference>
<feature type="binding site" evidence="11">
    <location>
        <position position="83"/>
    </location>
    <ligand>
        <name>Zn(2+)</name>
        <dbReference type="ChEBI" id="CHEBI:29105"/>
    </ligand>
</feature>
<evidence type="ECO:0000256" key="11">
    <source>
        <dbReference type="PIRSR" id="PIRSR602481-1"/>
    </source>
</evidence>
<dbReference type="GO" id="GO:0008270">
    <property type="term" value="F:zinc ion binding"/>
    <property type="evidence" value="ECO:0007669"/>
    <property type="project" value="TreeGrafter"/>
</dbReference>
<evidence type="ECO:0000256" key="1">
    <source>
        <dbReference type="ARBA" id="ARBA00004496"/>
    </source>
</evidence>
<dbReference type="Proteomes" id="UP000214355">
    <property type="component" value="Chromosome I"/>
</dbReference>
<feature type="binding site" evidence="11">
    <location>
        <position position="126"/>
    </location>
    <ligand>
        <name>Zn(2+)</name>
        <dbReference type="ChEBI" id="CHEBI:29105"/>
    </ligand>
</feature>
<comment type="subcellular location">
    <subcellularLocation>
        <location evidence="1">Cytoplasm</location>
    </subcellularLocation>
</comment>
<keyword evidence="9" id="KW-0238">DNA-binding</keyword>
<evidence type="ECO:0000256" key="2">
    <source>
        <dbReference type="ARBA" id="ARBA00007957"/>
    </source>
</evidence>
<dbReference type="GO" id="GO:0045892">
    <property type="term" value="P:negative regulation of DNA-templated transcription"/>
    <property type="evidence" value="ECO:0007669"/>
    <property type="project" value="TreeGrafter"/>
</dbReference>
<dbReference type="GO" id="GO:0005829">
    <property type="term" value="C:cytosol"/>
    <property type="evidence" value="ECO:0007669"/>
    <property type="project" value="TreeGrafter"/>
</dbReference>
<keyword evidence="4" id="KW-0963">Cytoplasm</keyword>
<dbReference type="Gene3D" id="3.30.1490.190">
    <property type="match status" value="1"/>
</dbReference>
<comment type="cofactor">
    <cofactor evidence="11">
        <name>Zn(2+)</name>
        <dbReference type="ChEBI" id="CHEBI:29105"/>
    </cofactor>
    <text evidence="11">Binds 1 zinc ion per subunit.</text>
</comment>
<evidence type="ECO:0000256" key="9">
    <source>
        <dbReference type="ARBA" id="ARBA00023125"/>
    </source>
</evidence>
<dbReference type="InterPro" id="IPR002481">
    <property type="entry name" value="FUR"/>
</dbReference>
<feature type="binding site" evidence="12">
    <location>
        <position position="77"/>
    </location>
    <ligand>
        <name>Fe cation</name>
        <dbReference type="ChEBI" id="CHEBI:24875"/>
    </ligand>
</feature>
<keyword evidence="7 11" id="KW-0862">Zinc</keyword>
<feature type="binding site" evidence="11">
    <location>
        <position position="86"/>
    </location>
    <ligand>
        <name>Zn(2+)</name>
        <dbReference type="ChEBI" id="CHEBI:29105"/>
    </ligand>
</feature>
<dbReference type="CDD" id="cd07153">
    <property type="entry name" value="Fur_like"/>
    <property type="match status" value="1"/>
</dbReference>
<dbReference type="PANTHER" id="PTHR33202:SF2">
    <property type="entry name" value="FERRIC UPTAKE REGULATION PROTEIN"/>
    <property type="match status" value="1"/>
</dbReference>
<keyword evidence="12" id="KW-0408">Iron</keyword>
<proteinExistence type="inferred from homology"/>
<dbReference type="InterPro" id="IPR043135">
    <property type="entry name" value="Fur_C"/>
</dbReference>
<evidence type="ECO:0000256" key="5">
    <source>
        <dbReference type="ARBA" id="ARBA00022491"/>
    </source>
</evidence>
<dbReference type="OrthoDB" id="8659436at2"/>
<evidence type="ECO:0000313" key="14">
    <source>
        <dbReference type="Proteomes" id="UP000214355"/>
    </source>
</evidence>
<evidence type="ECO:0000256" key="10">
    <source>
        <dbReference type="ARBA" id="ARBA00023163"/>
    </source>
</evidence>
<gene>
    <name evidence="13" type="ORF">SAMN04489737_1565</name>
</gene>
<organism evidence="13 14">
    <name type="scientific">Arcanobacterium phocae</name>
    <dbReference type="NCBI Taxonomy" id="131112"/>
    <lineage>
        <taxon>Bacteria</taxon>
        <taxon>Bacillati</taxon>
        <taxon>Actinomycetota</taxon>
        <taxon>Actinomycetes</taxon>
        <taxon>Actinomycetales</taxon>
        <taxon>Actinomycetaceae</taxon>
        <taxon>Arcanobacterium</taxon>
    </lineage>
</organism>
<feature type="binding site" evidence="11">
    <location>
        <position position="123"/>
    </location>
    <ligand>
        <name>Zn(2+)</name>
        <dbReference type="ChEBI" id="CHEBI:29105"/>
    </ligand>
</feature>
<evidence type="ECO:0000256" key="7">
    <source>
        <dbReference type="ARBA" id="ARBA00022833"/>
    </source>
</evidence>
<dbReference type="SUPFAM" id="SSF46785">
    <property type="entry name" value="Winged helix' DNA-binding domain"/>
    <property type="match status" value="1"/>
</dbReference>
<dbReference type="STRING" id="131112.SAMN04489737_1565"/>
<keyword evidence="10" id="KW-0804">Transcription</keyword>
<evidence type="ECO:0000313" key="13">
    <source>
        <dbReference type="EMBL" id="SDU81618.1"/>
    </source>
</evidence>
<feature type="binding site" evidence="12">
    <location>
        <position position="98"/>
    </location>
    <ligand>
        <name>Fe cation</name>
        <dbReference type="ChEBI" id="CHEBI:24875"/>
    </ligand>
</feature>
<keyword evidence="6 11" id="KW-0479">Metal-binding</keyword>
<evidence type="ECO:0000256" key="12">
    <source>
        <dbReference type="PIRSR" id="PIRSR602481-2"/>
    </source>
</evidence>
<keyword evidence="5" id="KW-0678">Repressor</keyword>
<dbReference type="GO" id="GO:0000976">
    <property type="term" value="F:transcription cis-regulatory region binding"/>
    <property type="evidence" value="ECO:0007669"/>
    <property type="project" value="TreeGrafter"/>
</dbReference>
<dbReference type="EMBL" id="LT629804">
    <property type="protein sequence ID" value="SDU81618.1"/>
    <property type="molecule type" value="Genomic_DNA"/>
</dbReference>
<accession>A0A1H2LLU4</accession>
<keyword evidence="14" id="KW-1185">Reference proteome</keyword>
<dbReference type="GO" id="GO:0003700">
    <property type="term" value="F:DNA-binding transcription factor activity"/>
    <property type="evidence" value="ECO:0007669"/>
    <property type="project" value="InterPro"/>
</dbReference>
<evidence type="ECO:0000256" key="8">
    <source>
        <dbReference type="ARBA" id="ARBA00023015"/>
    </source>
</evidence>
<evidence type="ECO:0000256" key="3">
    <source>
        <dbReference type="ARBA" id="ARBA00011738"/>
    </source>
</evidence>
<evidence type="ECO:0000256" key="4">
    <source>
        <dbReference type="ARBA" id="ARBA00022490"/>
    </source>
</evidence>
<comment type="cofactor">
    <cofactor evidence="12">
        <name>Mn(2+)</name>
        <dbReference type="ChEBI" id="CHEBI:29035"/>
    </cofactor>
    <cofactor evidence="12">
        <name>Fe(2+)</name>
        <dbReference type="ChEBI" id="CHEBI:29033"/>
    </cofactor>
    <text evidence="12">Binds 1 Mn(2+) or Fe(2+) ion per subunit.</text>
</comment>
<dbReference type="PANTHER" id="PTHR33202">
    <property type="entry name" value="ZINC UPTAKE REGULATION PROTEIN"/>
    <property type="match status" value="1"/>
</dbReference>
<protein>
    <submittedName>
        <fullName evidence="13">Zinc uptake regulator, Fur family</fullName>
    </submittedName>
</protein>
<dbReference type="Gene3D" id="1.10.10.10">
    <property type="entry name" value="Winged helix-like DNA-binding domain superfamily/Winged helix DNA-binding domain"/>
    <property type="match status" value="1"/>
</dbReference>
<evidence type="ECO:0000256" key="6">
    <source>
        <dbReference type="ARBA" id="ARBA00022723"/>
    </source>
</evidence>
<dbReference type="AlphaFoldDB" id="A0A1H2LLU4"/>
<name>A0A1H2LLU4_9ACTO</name>
<sequence>MQRMTKQRQAIWELLRSEKNFLSAQEVHDALERSGEAIGLATVYRNLQALAANGSVDVLRLENSETQLFRYCAESVHHHHMVCRSCGKTVEISGAGIESWAEGIAAEHGFTRLSHSFEIFGLCDRCSRKENS</sequence>
<comment type="similarity">
    <text evidence="2">Belongs to the Fur family.</text>
</comment>
<comment type="subunit">
    <text evidence="3">Homodimer.</text>
</comment>
<reference evidence="14" key="1">
    <citation type="submission" date="2016-10" db="EMBL/GenBank/DDBJ databases">
        <authorList>
            <person name="Varghese N."/>
            <person name="Submissions S."/>
        </authorList>
    </citation>
    <scope>NUCLEOTIDE SEQUENCE [LARGE SCALE GENOMIC DNA]</scope>
    <source>
        <strain evidence="14">DSM 10002</strain>
    </source>
</reference>